<feature type="compositionally biased region" description="Polar residues" evidence="1">
    <location>
        <begin position="398"/>
        <end position="427"/>
    </location>
</feature>
<feature type="compositionally biased region" description="Low complexity" evidence="1">
    <location>
        <begin position="18"/>
        <end position="29"/>
    </location>
</feature>
<evidence type="ECO:0000313" key="2">
    <source>
        <dbReference type="EMBL" id="KAG9064460.1"/>
    </source>
</evidence>
<comment type="caution">
    <text evidence="2">The sequence shown here is derived from an EMBL/GenBank/DDBJ whole genome shotgun (WGS) entry which is preliminary data.</text>
</comment>
<protein>
    <submittedName>
        <fullName evidence="2">Uncharacterized protein</fullName>
    </submittedName>
</protein>
<sequence>MSSQKNVSGHRVPDDTKGSSQAGVSSSVSTLHPSENGTPNGASYDLVMSDASTVTHDPPSEITDRVYVTITGPTSLGEATGFTCQVYLGSEGNIACTHSKDKTQWRIHRQRNPKRHPILADDQRFINHVRLESDAMSKAFWIHKEFEYFLNEHPSLYREYRSKCALEATVALIQEGVYETLVDIPKSVVLIRCDVPFYDSVDLGSRVVIEYVVVEYFRSPWQPNWKHRVRSALVQKPRPWFKSVTGEEDEVFPDDPLPNGYKAQSLDASTSPFVANQMPAATVSPSALGDLMDIDTQPLSIAAELADTASLQDNAIICLHVNPADLSLKSTSGPNPEVTDITYAHDGDDNTDFESIGNNTGEDDISLIDYSESFPQESAVDHPTSWFEAESVHTIIETDSNATTNKENPSSQRPFLNSQESLSPTQDLTDDFTVI</sequence>
<dbReference type="OrthoDB" id="2421049at2759"/>
<proteinExistence type="predicted"/>
<evidence type="ECO:0000313" key="3">
    <source>
        <dbReference type="Proteomes" id="UP000707451"/>
    </source>
</evidence>
<reference evidence="2" key="1">
    <citation type="submission" date="2021-06" db="EMBL/GenBank/DDBJ databases">
        <title>Genome Sequence of Mortierella hyaline Strain SCG-10, a Cold-Adapted, Nitrate-Reducing Fungus Isolated from Soil in Minnesota, USA.</title>
        <authorList>
            <person name="Aldossari N."/>
        </authorList>
    </citation>
    <scope>NUCLEOTIDE SEQUENCE</scope>
    <source>
        <strain evidence="2">SCG-10</strain>
    </source>
</reference>
<dbReference type="AlphaFoldDB" id="A0A9P7XNH3"/>
<feature type="compositionally biased region" description="Polar residues" evidence="1">
    <location>
        <begin position="30"/>
        <end position="41"/>
    </location>
</feature>
<evidence type="ECO:0000256" key="1">
    <source>
        <dbReference type="SAM" id="MobiDB-lite"/>
    </source>
</evidence>
<feature type="region of interest" description="Disordered" evidence="1">
    <location>
        <begin position="1"/>
        <end position="45"/>
    </location>
</feature>
<keyword evidence="3" id="KW-1185">Reference proteome</keyword>
<organism evidence="2 3">
    <name type="scientific">Linnemannia hyalina</name>
    <dbReference type="NCBI Taxonomy" id="64524"/>
    <lineage>
        <taxon>Eukaryota</taxon>
        <taxon>Fungi</taxon>
        <taxon>Fungi incertae sedis</taxon>
        <taxon>Mucoromycota</taxon>
        <taxon>Mortierellomycotina</taxon>
        <taxon>Mortierellomycetes</taxon>
        <taxon>Mortierellales</taxon>
        <taxon>Mortierellaceae</taxon>
        <taxon>Linnemannia</taxon>
    </lineage>
</organism>
<dbReference type="EMBL" id="JAHRHY010000014">
    <property type="protein sequence ID" value="KAG9064460.1"/>
    <property type="molecule type" value="Genomic_DNA"/>
</dbReference>
<feature type="region of interest" description="Disordered" evidence="1">
    <location>
        <begin position="398"/>
        <end position="435"/>
    </location>
</feature>
<dbReference type="Proteomes" id="UP000707451">
    <property type="component" value="Unassembled WGS sequence"/>
</dbReference>
<accession>A0A9P7XNH3</accession>
<name>A0A9P7XNH3_9FUNG</name>
<gene>
    <name evidence="2" type="ORF">KI688_003650</name>
</gene>